<dbReference type="RefSeq" id="WP_048124813.1">
    <property type="nucleotide sequence ID" value="NZ_CP009515.1"/>
</dbReference>
<dbReference type="InterPro" id="IPR001107">
    <property type="entry name" value="Band_7"/>
</dbReference>
<evidence type="ECO:0000313" key="4">
    <source>
        <dbReference type="Proteomes" id="UP000033072"/>
    </source>
</evidence>
<dbReference type="STRING" id="1434111.MSLAZ_0767"/>
<organism evidence="3 4">
    <name type="scientific">Methanosarcina lacustris Z-7289</name>
    <dbReference type="NCBI Taxonomy" id="1434111"/>
    <lineage>
        <taxon>Archaea</taxon>
        <taxon>Methanobacteriati</taxon>
        <taxon>Methanobacteriota</taxon>
        <taxon>Stenosarchaea group</taxon>
        <taxon>Methanomicrobia</taxon>
        <taxon>Methanosarcinales</taxon>
        <taxon>Methanosarcinaceae</taxon>
        <taxon>Methanosarcina</taxon>
    </lineage>
</organism>
<dbReference type="PANTHER" id="PTHR23222">
    <property type="entry name" value="PROHIBITIN"/>
    <property type="match status" value="1"/>
</dbReference>
<dbReference type="PATRIC" id="fig|1434111.4.peg.966"/>
<dbReference type="HOGENOM" id="CLU_047969_4_0_2"/>
<dbReference type="PRINTS" id="PR00679">
    <property type="entry name" value="PROHIBITIN"/>
</dbReference>
<keyword evidence="1" id="KW-0472">Membrane</keyword>
<proteinExistence type="predicted"/>
<reference evidence="3 4" key="1">
    <citation type="submission" date="2014-07" db="EMBL/GenBank/DDBJ databases">
        <title>Methanogenic archaea and the global carbon cycle.</title>
        <authorList>
            <person name="Henriksen J.R."/>
            <person name="Luke J."/>
            <person name="Reinhart S."/>
            <person name="Benedict M.N."/>
            <person name="Youngblut N.D."/>
            <person name="Metcalf M.E."/>
            <person name="Whitaker R.J."/>
            <person name="Metcalf W.W."/>
        </authorList>
    </citation>
    <scope>NUCLEOTIDE SEQUENCE [LARGE SCALE GENOMIC DNA]</scope>
    <source>
        <strain evidence="3 4">Z-7289</strain>
    </source>
</reference>
<keyword evidence="1" id="KW-1133">Transmembrane helix</keyword>
<dbReference type="AlphaFoldDB" id="A0A0E3S533"/>
<evidence type="ECO:0000313" key="3">
    <source>
        <dbReference type="EMBL" id="AKB74028.1"/>
    </source>
</evidence>
<dbReference type="CDD" id="cd03401">
    <property type="entry name" value="SPFH_prohibitin"/>
    <property type="match status" value="1"/>
</dbReference>
<dbReference type="GO" id="GO:0016020">
    <property type="term" value="C:membrane"/>
    <property type="evidence" value="ECO:0007669"/>
    <property type="project" value="InterPro"/>
</dbReference>
<gene>
    <name evidence="3" type="ORF">MSLAZ_0767</name>
</gene>
<dbReference type="SUPFAM" id="SSF117892">
    <property type="entry name" value="Band 7/SPFH domain"/>
    <property type="match status" value="1"/>
</dbReference>
<dbReference type="InterPro" id="IPR036013">
    <property type="entry name" value="Band_7/SPFH_dom_sf"/>
</dbReference>
<accession>A0A0E3S533</accession>
<dbReference type="EMBL" id="CP009515">
    <property type="protein sequence ID" value="AKB74028.1"/>
    <property type="molecule type" value="Genomic_DNA"/>
</dbReference>
<evidence type="ECO:0000256" key="1">
    <source>
        <dbReference type="SAM" id="Phobius"/>
    </source>
</evidence>
<dbReference type="InterPro" id="IPR000163">
    <property type="entry name" value="Prohibitin"/>
</dbReference>
<evidence type="ECO:0000259" key="2">
    <source>
        <dbReference type="SMART" id="SM00244"/>
    </source>
</evidence>
<sequence>MNLNDDWDDKGSSKPVDPFKRIPGITGPILRTIAIIFAILIIFSVAFGSIFVSVGAGEVGVKFSQFGGVQADELGEGLHIVPPWVSVTKYSVQSQVYTMSSQAAEGERVGDDRINALTSEGLTLGLDISIRHRLISTDASNVHQKLGTAYAEKIIRPTVKSVIREVVSRHTAMEIYGQQRQVVAAEMQTELEDRLKNDGFIVEEVLLRNVQLPERVATAIEEKLQADQEAQRMIFVKQKEELEAERKVIEADGVANATIIRARGEAAALMMINEEIKKNPDLIRYKYIQMLEGQEIQTMIVPSSEGIILDVSNKKVQD</sequence>
<feature type="domain" description="Band 7" evidence="2">
    <location>
        <begin position="49"/>
        <end position="224"/>
    </location>
</feature>
<dbReference type="SMART" id="SM00244">
    <property type="entry name" value="PHB"/>
    <property type="match status" value="1"/>
</dbReference>
<name>A0A0E3S533_9EURY</name>
<keyword evidence="4" id="KW-1185">Reference proteome</keyword>
<dbReference type="OrthoDB" id="141114at2157"/>
<keyword evidence="1" id="KW-0812">Transmembrane</keyword>
<dbReference type="PANTHER" id="PTHR23222:SF0">
    <property type="entry name" value="PROHIBITIN 1"/>
    <property type="match status" value="1"/>
</dbReference>
<protein>
    <recommendedName>
        <fullName evidence="2">Band 7 domain-containing protein</fullName>
    </recommendedName>
</protein>
<dbReference type="Proteomes" id="UP000033072">
    <property type="component" value="Chromosome"/>
</dbReference>
<dbReference type="Pfam" id="PF01145">
    <property type="entry name" value="Band_7"/>
    <property type="match status" value="1"/>
</dbReference>
<dbReference type="KEGG" id="mls:MSLAZ_0767"/>
<dbReference type="GeneID" id="24805471"/>
<dbReference type="Gene3D" id="3.30.479.30">
    <property type="entry name" value="Band 7 domain"/>
    <property type="match status" value="1"/>
</dbReference>
<feature type="transmembrane region" description="Helical" evidence="1">
    <location>
        <begin position="29"/>
        <end position="52"/>
    </location>
</feature>